<proteinExistence type="predicted"/>
<protein>
    <submittedName>
        <fullName evidence="2">Uncharacterized protein</fullName>
    </submittedName>
</protein>
<evidence type="ECO:0000313" key="2">
    <source>
        <dbReference type="EMBL" id="KAK3364766.1"/>
    </source>
</evidence>
<reference evidence="2" key="2">
    <citation type="submission" date="2023-06" db="EMBL/GenBank/DDBJ databases">
        <authorList>
            <consortium name="Lawrence Berkeley National Laboratory"/>
            <person name="Haridas S."/>
            <person name="Hensen N."/>
            <person name="Bonometti L."/>
            <person name="Westerberg I."/>
            <person name="Brannstrom I.O."/>
            <person name="Guillou S."/>
            <person name="Cros-Aarteil S."/>
            <person name="Calhoun S."/>
            <person name="Kuo A."/>
            <person name="Mondo S."/>
            <person name="Pangilinan J."/>
            <person name="Riley R."/>
            <person name="Labutti K."/>
            <person name="Andreopoulos B."/>
            <person name="Lipzen A."/>
            <person name="Chen C."/>
            <person name="Yanf M."/>
            <person name="Daum C."/>
            <person name="Ng V."/>
            <person name="Clum A."/>
            <person name="Steindorff A."/>
            <person name="Ohm R."/>
            <person name="Martin F."/>
            <person name="Silar P."/>
            <person name="Natvig D."/>
            <person name="Lalanne C."/>
            <person name="Gautier V."/>
            <person name="Ament-Velasquez S.L."/>
            <person name="Kruys A."/>
            <person name="Hutchinson M.I."/>
            <person name="Powell A.J."/>
            <person name="Barry K."/>
            <person name="Miller A.N."/>
            <person name="Grigoriev I.V."/>
            <person name="Debuchy R."/>
            <person name="Gladieux P."/>
            <person name="Thoren M.H."/>
            <person name="Johannesson H."/>
        </authorList>
    </citation>
    <scope>NUCLEOTIDE SEQUENCE</scope>
    <source>
        <strain evidence="2">CBS 958.72</strain>
    </source>
</reference>
<evidence type="ECO:0000256" key="1">
    <source>
        <dbReference type="SAM" id="MobiDB-lite"/>
    </source>
</evidence>
<keyword evidence="3" id="KW-1185">Reference proteome</keyword>
<gene>
    <name evidence="2" type="ORF">B0T24DRAFT_683405</name>
</gene>
<reference evidence="2" key="1">
    <citation type="journal article" date="2023" name="Mol. Phylogenet. Evol.">
        <title>Genome-scale phylogeny and comparative genomics of the fungal order Sordariales.</title>
        <authorList>
            <person name="Hensen N."/>
            <person name="Bonometti L."/>
            <person name="Westerberg I."/>
            <person name="Brannstrom I.O."/>
            <person name="Guillou S."/>
            <person name="Cros-Aarteil S."/>
            <person name="Calhoun S."/>
            <person name="Haridas S."/>
            <person name="Kuo A."/>
            <person name="Mondo S."/>
            <person name="Pangilinan J."/>
            <person name="Riley R."/>
            <person name="LaButti K."/>
            <person name="Andreopoulos B."/>
            <person name="Lipzen A."/>
            <person name="Chen C."/>
            <person name="Yan M."/>
            <person name="Daum C."/>
            <person name="Ng V."/>
            <person name="Clum A."/>
            <person name="Steindorff A."/>
            <person name="Ohm R.A."/>
            <person name="Martin F."/>
            <person name="Silar P."/>
            <person name="Natvig D.O."/>
            <person name="Lalanne C."/>
            <person name="Gautier V."/>
            <person name="Ament-Velasquez S.L."/>
            <person name="Kruys A."/>
            <person name="Hutchinson M.I."/>
            <person name="Powell A.J."/>
            <person name="Barry K."/>
            <person name="Miller A.N."/>
            <person name="Grigoriev I.V."/>
            <person name="Debuchy R."/>
            <person name="Gladieux P."/>
            <person name="Hiltunen Thoren M."/>
            <person name="Johannesson H."/>
        </authorList>
    </citation>
    <scope>NUCLEOTIDE SEQUENCE</scope>
    <source>
        <strain evidence="2">CBS 958.72</strain>
    </source>
</reference>
<name>A0AAE0MYZ8_9PEZI</name>
<dbReference type="EMBL" id="JAULSN010000009">
    <property type="protein sequence ID" value="KAK3364766.1"/>
    <property type="molecule type" value="Genomic_DNA"/>
</dbReference>
<organism evidence="2 3">
    <name type="scientific">Lasiosphaeria ovina</name>
    <dbReference type="NCBI Taxonomy" id="92902"/>
    <lineage>
        <taxon>Eukaryota</taxon>
        <taxon>Fungi</taxon>
        <taxon>Dikarya</taxon>
        <taxon>Ascomycota</taxon>
        <taxon>Pezizomycotina</taxon>
        <taxon>Sordariomycetes</taxon>
        <taxon>Sordariomycetidae</taxon>
        <taxon>Sordariales</taxon>
        <taxon>Lasiosphaeriaceae</taxon>
        <taxon>Lasiosphaeria</taxon>
    </lineage>
</organism>
<dbReference type="Proteomes" id="UP001287356">
    <property type="component" value="Unassembled WGS sequence"/>
</dbReference>
<dbReference type="AlphaFoldDB" id="A0AAE0MYZ8"/>
<evidence type="ECO:0000313" key="3">
    <source>
        <dbReference type="Proteomes" id="UP001287356"/>
    </source>
</evidence>
<sequence length="230" mass="25838">MVGRRTNAHWEALMRRRRIHRPSHPQAVPSTGRPIHRPSPIPTDKLRQFASCDPGLDPDCKVPLIDAPFRAMEPPESVAPVGQPAVASQIGGIDQFLRNVTDVLHQIEDNMLAPLLVNFWDAGIRASKRTTSLPEPERRHTWLHDSLQGVDGIVQLFRDHHTTANHHAIVQAIASIRDVFAEEELVQARRERGEAVTSREAIKTAKSLVDGELKEKKLQFVDLLLDSQKI</sequence>
<accession>A0AAE0MYZ8</accession>
<feature type="region of interest" description="Disordered" evidence="1">
    <location>
        <begin position="15"/>
        <end position="44"/>
    </location>
</feature>
<comment type="caution">
    <text evidence="2">The sequence shown here is derived from an EMBL/GenBank/DDBJ whole genome shotgun (WGS) entry which is preliminary data.</text>
</comment>